<dbReference type="PANTHER" id="PTHR21314">
    <property type="entry name" value="QUEUOSINE 5'-PHOSPHATE N-GLYCOSYLASE_HYDROLASE-RELATED"/>
    <property type="match status" value="1"/>
</dbReference>
<dbReference type="InterPro" id="IPR019438">
    <property type="entry name" value="Q_salvage"/>
</dbReference>
<protein>
    <recommendedName>
        <fullName evidence="3">Queuosine 5'-phosphate N-glycosylase/hydrolase</fullName>
    </recommendedName>
    <alternativeName>
        <fullName evidence="4">Queuosine-nucleotide N-glycosylase/hydrolase</fullName>
    </alternativeName>
</protein>
<evidence type="ECO:0000256" key="2">
    <source>
        <dbReference type="ARBA" id="ARBA00035119"/>
    </source>
</evidence>
<dbReference type="PANTHER" id="PTHR21314:SF0">
    <property type="entry name" value="QUEUOSINE 5'-PHOSPHATE N-GLYCOSYLASE_HYDROLASE"/>
    <property type="match status" value="1"/>
</dbReference>
<evidence type="ECO:0000256" key="4">
    <source>
        <dbReference type="ARBA" id="ARBA00035393"/>
    </source>
</evidence>
<evidence type="ECO:0000313" key="6">
    <source>
        <dbReference type="EMBL" id="KKL65368.1"/>
    </source>
</evidence>
<name>A0A0F9DU47_9ZZZZ</name>
<feature type="non-terminal residue" evidence="6">
    <location>
        <position position="1"/>
    </location>
</feature>
<evidence type="ECO:0000256" key="1">
    <source>
        <dbReference type="ARBA" id="ARBA00022801"/>
    </source>
</evidence>
<accession>A0A0F9DU47</accession>
<sequence>NYCYFDEYDNRFQDGKHRSSTLAGLRITENWDELKDLQFLSHVDETYLLGELFKAETPISLVKERAAAISEIGTFMLSNPDFTFRQLFAKHHNNAYFVSQMIPTYFPTWKDPFFKRAQLFVGMVQGKFGHFDRGLEDLTVFADYRVPQTLHSMGVIKYAPSLQSDISSNKLISYGSKPELEIRAATVVGTDMLTAHLNEYHDGSLNALHVDYLLWSALHKRDSLPPGVTSSTDIPHHRTMTTDY</sequence>
<dbReference type="AlphaFoldDB" id="A0A0F9DU47"/>
<keyword evidence="1" id="KW-0378">Hydrolase</keyword>
<comment type="similarity">
    <text evidence="2">Belongs to the QNG1 protein family.</text>
</comment>
<comment type="caution">
    <text evidence="6">The sequence shown here is derived from an EMBL/GenBank/DDBJ whole genome shotgun (WGS) entry which is preliminary data.</text>
</comment>
<gene>
    <name evidence="6" type="ORF">LCGC14_2155700</name>
</gene>
<reference evidence="6" key="1">
    <citation type="journal article" date="2015" name="Nature">
        <title>Complex archaea that bridge the gap between prokaryotes and eukaryotes.</title>
        <authorList>
            <person name="Spang A."/>
            <person name="Saw J.H."/>
            <person name="Jorgensen S.L."/>
            <person name="Zaremba-Niedzwiedzka K."/>
            <person name="Martijn J."/>
            <person name="Lind A.E."/>
            <person name="van Eijk R."/>
            <person name="Schleper C."/>
            <person name="Guy L."/>
            <person name="Ettema T.J."/>
        </authorList>
    </citation>
    <scope>NUCLEOTIDE SEQUENCE</scope>
</reference>
<proteinExistence type="inferred from homology"/>
<dbReference type="GO" id="GO:0016787">
    <property type="term" value="F:hydrolase activity"/>
    <property type="evidence" value="ECO:0007669"/>
    <property type="project" value="UniProtKB-KW"/>
</dbReference>
<evidence type="ECO:0000256" key="5">
    <source>
        <dbReference type="ARBA" id="ARBA00048204"/>
    </source>
</evidence>
<evidence type="ECO:0000256" key="3">
    <source>
        <dbReference type="ARBA" id="ARBA00035306"/>
    </source>
</evidence>
<dbReference type="GO" id="GO:0006400">
    <property type="term" value="P:tRNA modification"/>
    <property type="evidence" value="ECO:0007669"/>
    <property type="project" value="TreeGrafter"/>
</dbReference>
<dbReference type="EMBL" id="LAZR01027557">
    <property type="protein sequence ID" value="KKL65368.1"/>
    <property type="molecule type" value="Genomic_DNA"/>
</dbReference>
<comment type="catalytic activity">
    <reaction evidence="5">
        <text>queuosine 5'-phosphate + H2O = queuine + D-ribose 5-phosphate</text>
        <dbReference type="Rhea" id="RHEA:75387"/>
        <dbReference type="ChEBI" id="CHEBI:15377"/>
        <dbReference type="ChEBI" id="CHEBI:17433"/>
        <dbReference type="ChEBI" id="CHEBI:78346"/>
        <dbReference type="ChEBI" id="CHEBI:194371"/>
    </reaction>
    <physiologicalReaction direction="left-to-right" evidence="5">
        <dbReference type="Rhea" id="RHEA:75388"/>
    </physiologicalReaction>
</comment>
<dbReference type="Pfam" id="PF10343">
    <property type="entry name" value="Q_salvage"/>
    <property type="match status" value="1"/>
</dbReference>
<organism evidence="6">
    <name type="scientific">marine sediment metagenome</name>
    <dbReference type="NCBI Taxonomy" id="412755"/>
    <lineage>
        <taxon>unclassified sequences</taxon>
        <taxon>metagenomes</taxon>
        <taxon>ecological metagenomes</taxon>
    </lineage>
</organism>